<dbReference type="EMBL" id="CP021431">
    <property type="protein sequence ID" value="ARU02398.1"/>
    <property type="molecule type" value="Genomic_DNA"/>
</dbReference>
<dbReference type="OrthoDB" id="9784252at2"/>
<dbReference type="CDD" id="cd00383">
    <property type="entry name" value="trans_reg_C"/>
    <property type="match status" value="1"/>
</dbReference>
<dbReference type="InterPro" id="IPR036388">
    <property type="entry name" value="WH-like_DNA-bd_sf"/>
</dbReference>
<feature type="domain" description="OmpR/PhoB-type" evidence="9">
    <location>
        <begin position="117"/>
        <end position="219"/>
    </location>
</feature>
<dbReference type="PANTHER" id="PTHR48111:SF1">
    <property type="entry name" value="TWO-COMPONENT RESPONSE REGULATOR ORR33"/>
    <property type="match status" value="1"/>
</dbReference>
<sequence length="224" mass="25239">MTTITLVEDNDDLRQLTSRFLNSKGYEVMQAASAEELAELSGLPNVYIVDLNLPETNGYDLIRNLRSISNDVGIVVLSARDRSIDITQGYEAGADVYLTKPVDPNILIAALRRLEARNARTPDDASVLVIDKDRREIDQEGANIRLSEPEFNLLYQLSIAGERGLERWEVAEVMGMNLDRDVTKALEVRITRLRKKLRAGGAPDYAIEARRGFGYRLRGELRFK</sequence>
<dbReference type="KEGG" id="lvs:LOKVESSMR4R_03115"/>
<dbReference type="InterPro" id="IPR039420">
    <property type="entry name" value="WalR-like"/>
</dbReference>
<keyword evidence="11" id="KW-1185">Reference proteome</keyword>
<dbReference type="PANTHER" id="PTHR48111">
    <property type="entry name" value="REGULATOR OF RPOS"/>
    <property type="match status" value="1"/>
</dbReference>
<dbReference type="Gene3D" id="3.40.50.2300">
    <property type="match status" value="1"/>
</dbReference>
<feature type="domain" description="Response regulatory" evidence="8">
    <location>
        <begin position="3"/>
        <end position="115"/>
    </location>
</feature>
<evidence type="ECO:0000259" key="8">
    <source>
        <dbReference type="PROSITE" id="PS50110"/>
    </source>
</evidence>
<dbReference type="Pfam" id="PF00486">
    <property type="entry name" value="Trans_reg_C"/>
    <property type="match status" value="1"/>
</dbReference>
<dbReference type="GO" id="GO:0032993">
    <property type="term" value="C:protein-DNA complex"/>
    <property type="evidence" value="ECO:0007669"/>
    <property type="project" value="TreeGrafter"/>
</dbReference>
<keyword evidence="1 6" id="KW-0597">Phosphoprotein</keyword>
<dbReference type="InterPro" id="IPR016032">
    <property type="entry name" value="Sig_transdc_resp-reg_C-effctor"/>
</dbReference>
<evidence type="ECO:0000256" key="1">
    <source>
        <dbReference type="ARBA" id="ARBA00022553"/>
    </source>
</evidence>
<dbReference type="GO" id="GO:0000976">
    <property type="term" value="F:transcription cis-regulatory region binding"/>
    <property type="evidence" value="ECO:0007669"/>
    <property type="project" value="TreeGrafter"/>
</dbReference>
<evidence type="ECO:0000256" key="4">
    <source>
        <dbReference type="ARBA" id="ARBA00023125"/>
    </source>
</evidence>
<name>A0A1Y0EG48_9RHOB</name>
<feature type="modified residue" description="4-aspartylphosphate" evidence="6">
    <location>
        <position position="50"/>
    </location>
</feature>
<keyword evidence="4 7" id="KW-0238">DNA-binding</keyword>
<evidence type="ECO:0000313" key="11">
    <source>
        <dbReference type="Proteomes" id="UP000195273"/>
    </source>
</evidence>
<dbReference type="Proteomes" id="UP000195273">
    <property type="component" value="Chromosome"/>
</dbReference>
<dbReference type="CDD" id="cd17574">
    <property type="entry name" value="REC_OmpR"/>
    <property type="match status" value="1"/>
</dbReference>
<dbReference type="InterPro" id="IPR011006">
    <property type="entry name" value="CheY-like_superfamily"/>
</dbReference>
<evidence type="ECO:0000256" key="2">
    <source>
        <dbReference type="ARBA" id="ARBA00023012"/>
    </source>
</evidence>
<keyword evidence="2" id="KW-0902">Two-component regulatory system</keyword>
<dbReference type="AlphaFoldDB" id="A0A1Y0EG48"/>
<evidence type="ECO:0000256" key="3">
    <source>
        <dbReference type="ARBA" id="ARBA00023015"/>
    </source>
</evidence>
<reference evidence="10 11" key="1">
    <citation type="submission" date="2017-05" db="EMBL/GenBank/DDBJ databases">
        <title>Genome Sequence of Loktanella vestfoldensis Strain SMR4r Isolated from a Culture of the Diatom Skeletonema marinoi.</title>
        <authorList>
            <person name="Topel M."/>
            <person name="Pinder M.I.M."/>
            <person name="Johansson O.N."/>
            <person name="Kourtchenko O."/>
            <person name="Godhe A."/>
            <person name="Clarke A.K."/>
        </authorList>
    </citation>
    <scope>NUCLEOTIDE SEQUENCE [LARGE SCALE GENOMIC DNA]</scope>
    <source>
        <strain evidence="10 11">SMR4r</strain>
    </source>
</reference>
<dbReference type="InterPro" id="IPR001789">
    <property type="entry name" value="Sig_transdc_resp-reg_receiver"/>
</dbReference>
<accession>A0A1Y0EG48</accession>
<organism evidence="10 11">
    <name type="scientific">Yoonia vestfoldensis</name>
    <dbReference type="NCBI Taxonomy" id="245188"/>
    <lineage>
        <taxon>Bacteria</taxon>
        <taxon>Pseudomonadati</taxon>
        <taxon>Pseudomonadota</taxon>
        <taxon>Alphaproteobacteria</taxon>
        <taxon>Rhodobacterales</taxon>
        <taxon>Paracoccaceae</taxon>
        <taxon>Yoonia</taxon>
    </lineage>
</organism>
<proteinExistence type="predicted"/>
<dbReference type="Gene3D" id="1.10.10.10">
    <property type="entry name" value="Winged helix-like DNA-binding domain superfamily/Winged helix DNA-binding domain"/>
    <property type="match status" value="1"/>
</dbReference>
<dbReference type="SMART" id="SM00448">
    <property type="entry name" value="REC"/>
    <property type="match status" value="1"/>
</dbReference>
<dbReference type="PROSITE" id="PS50110">
    <property type="entry name" value="RESPONSE_REGULATORY"/>
    <property type="match status" value="1"/>
</dbReference>
<dbReference type="GO" id="GO:0006355">
    <property type="term" value="P:regulation of DNA-templated transcription"/>
    <property type="evidence" value="ECO:0007669"/>
    <property type="project" value="InterPro"/>
</dbReference>
<dbReference type="SUPFAM" id="SSF52172">
    <property type="entry name" value="CheY-like"/>
    <property type="match status" value="1"/>
</dbReference>
<evidence type="ECO:0000259" key="9">
    <source>
        <dbReference type="PROSITE" id="PS51755"/>
    </source>
</evidence>
<keyword evidence="3" id="KW-0805">Transcription regulation</keyword>
<dbReference type="Pfam" id="PF00072">
    <property type="entry name" value="Response_reg"/>
    <property type="match status" value="1"/>
</dbReference>
<keyword evidence="5" id="KW-0804">Transcription</keyword>
<evidence type="ECO:0000256" key="6">
    <source>
        <dbReference type="PROSITE-ProRule" id="PRU00169"/>
    </source>
</evidence>
<evidence type="ECO:0000256" key="7">
    <source>
        <dbReference type="PROSITE-ProRule" id="PRU01091"/>
    </source>
</evidence>
<feature type="DNA-binding region" description="OmpR/PhoB-type" evidence="7">
    <location>
        <begin position="117"/>
        <end position="219"/>
    </location>
</feature>
<gene>
    <name evidence="10" type="primary">cssR</name>
    <name evidence="10" type="ORF">LOKVESSMR4R_03115</name>
</gene>
<dbReference type="GO" id="GO:0005829">
    <property type="term" value="C:cytosol"/>
    <property type="evidence" value="ECO:0007669"/>
    <property type="project" value="TreeGrafter"/>
</dbReference>
<dbReference type="InterPro" id="IPR001867">
    <property type="entry name" value="OmpR/PhoB-type_DNA-bd"/>
</dbReference>
<dbReference type="PROSITE" id="PS51755">
    <property type="entry name" value="OMPR_PHOB"/>
    <property type="match status" value="1"/>
</dbReference>
<dbReference type="SMART" id="SM00862">
    <property type="entry name" value="Trans_reg_C"/>
    <property type="match status" value="1"/>
</dbReference>
<protein>
    <submittedName>
        <fullName evidence="10">Transcriptional regulatory protein CssR</fullName>
    </submittedName>
</protein>
<dbReference type="SUPFAM" id="SSF46894">
    <property type="entry name" value="C-terminal effector domain of the bipartite response regulators"/>
    <property type="match status" value="1"/>
</dbReference>
<evidence type="ECO:0000256" key="5">
    <source>
        <dbReference type="ARBA" id="ARBA00023163"/>
    </source>
</evidence>
<dbReference type="RefSeq" id="WP_087210314.1">
    <property type="nucleotide sequence ID" value="NZ_CP021431.1"/>
</dbReference>
<evidence type="ECO:0000313" key="10">
    <source>
        <dbReference type="EMBL" id="ARU02398.1"/>
    </source>
</evidence>
<dbReference type="GO" id="GO:0000156">
    <property type="term" value="F:phosphorelay response regulator activity"/>
    <property type="evidence" value="ECO:0007669"/>
    <property type="project" value="TreeGrafter"/>
</dbReference>